<evidence type="ECO:0000256" key="5">
    <source>
        <dbReference type="ARBA" id="ARBA00023136"/>
    </source>
</evidence>
<dbReference type="STRING" id="35608.A0A2U1KP59"/>
<dbReference type="AlphaFoldDB" id="A0A2U1KP59"/>
<dbReference type="Proteomes" id="UP000245207">
    <property type="component" value="Unassembled WGS sequence"/>
</dbReference>
<evidence type="ECO:0000256" key="4">
    <source>
        <dbReference type="ARBA" id="ARBA00022989"/>
    </source>
</evidence>
<evidence type="ECO:0000256" key="2">
    <source>
        <dbReference type="ARBA" id="ARBA00009324"/>
    </source>
</evidence>
<evidence type="ECO:0000259" key="7">
    <source>
        <dbReference type="Pfam" id="PF04116"/>
    </source>
</evidence>
<proteinExistence type="inferred from homology"/>
<evidence type="ECO:0000313" key="8">
    <source>
        <dbReference type="EMBL" id="PWA38501.1"/>
    </source>
</evidence>
<dbReference type="GO" id="GO:0008610">
    <property type="term" value="P:lipid biosynthetic process"/>
    <property type="evidence" value="ECO:0007669"/>
    <property type="project" value="InterPro"/>
</dbReference>
<dbReference type="PANTHER" id="PTHR11863">
    <property type="entry name" value="STEROL DESATURASE"/>
    <property type="match status" value="1"/>
</dbReference>
<comment type="similarity">
    <text evidence="2">Belongs to the sterol desaturase family.</text>
</comment>
<sequence>MDENYLQLFIDETSMTNRMVLGTLLPTKTWETLPHFFQTWLRNYTSGTLVYFITSLLWCFYVYYYKHNVYVPKEAIPSRKAILLQIYVAMKAMPIYTALPTVSEYMIENGWTKCFARISDVGWFSYTFYLCIYLVLVEFGIYWMHRELHDIKPLYKYLHATHHIYNKQNTLSPFAGLAFHPIDGILQAVPHVIALFLVPTHFSTHIALLFIEAIWTANIHDCVDGKIWPVMGAGYHTIHHTTYRHNYGHYTVWMDWMFGTLRDPSEEETKKM</sequence>
<gene>
    <name evidence="8" type="ORF">CTI12_AA575280</name>
</gene>
<evidence type="ECO:0000256" key="3">
    <source>
        <dbReference type="ARBA" id="ARBA00022692"/>
    </source>
</evidence>
<feature type="transmembrane region" description="Helical" evidence="6">
    <location>
        <begin position="123"/>
        <end position="144"/>
    </location>
</feature>
<dbReference type="InterPro" id="IPR050307">
    <property type="entry name" value="Sterol_Desaturase_Related"/>
</dbReference>
<protein>
    <submittedName>
        <fullName evidence="8">Fatty acid hydroxylase</fullName>
    </submittedName>
</protein>
<keyword evidence="9" id="KW-1185">Reference proteome</keyword>
<comment type="caution">
    <text evidence="8">The sequence shown here is derived from an EMBL/GenBank/DDBJ whole genome shotgun (WGS) entry which is preliminary data.</text>
</comment>
<dbReference type="InterPro" id="IPR006694">
    <property type="entry name" value="Fatty_acid_hydroxylase"/>
</dbReference>
<evidence type="ECO:0000256" key="6">
    <source>
        <dbReference type="SAM" id="Phobius"/>
    </source>
</evidence>
<dbReference type="GO" id="GO:0016491">
    <property type="term" value="F:oxidoreductase activity"/>
    <property type="evidence" value="ECO:0007669"/>
    <property type="project" value="InterPro"/>
</dbReference>
<evidence type="ECO:0000256" key="1">
    <source>
        <dbReference type="ARBA" id="ARBA00004370"/>
    </source>
</evidence>
<comment type="subcellular location">
    <subcellularLocation>
        <location evidence="1">Membrane</location>
    </subcellularLocation>
</comment>
<dbReference type="OrthoDB" id="408954at2759"/>
<accession>A0A2U1KP59</accession>
<organism evidence="8 9">
    <name type="scientific">Artemisia annua</name>
    <name type="common">Sweet wormwood</name>
    <dbReference type="NCBI Taxonomy" id="35608"/>
    <lineage>
        <taxon>Eukaryota</taxon>
        <taxon>Viridiplantae</taxon>
        <taxon>Streptophyta</taxon>
        <taxon>Embryophyta</taxon>
        <taxon>Tracheophyta</taxon>
        <taxon>Spermatophyta</taxon>
        <taxon>Magnoliopsida</taxon>
        <taxon>eudicotyledons</taxon>
        <taxon>Gunneridae</taxon>
        <taxon>Pentapetalae</taxon>
        <taxon>asterids</taxon>
        <taxon>campanulids</taxon>
        <taxon>Asterales</taxon>
        <taxon>Asteraceae</taxon>
        <taxon>Asteroideae</taxon>
        <taxon>Anthemideae</taxon>
        <taxon>Artemisiinae</taxon>
        <taxon>Artemisia</taxon>
    </lineage>
</organism>
<dbReference type="Pfam" id="PF04116">
    <property type="entry name" value="FA_hydroxylase"/>
    <property type="match status" value="1"/>
</dbReference>
<dbReference type="GO" id="GO:0005506">
    <property type="term" value="F:iron ion binding"/>
    <property type="evidence" value="ECO:0007669"/>
    <property type="project" value="InterPro"/>
</dbReference>
<name>A0A2U1KP59_ARTAN</name>
<dbReference type="EMBL" id="PKPP01015561">
    <property type="protein sequence ID" value="PWA38501.1"/>
    <property type="molecule type" value="Genomic_DNA"/>
</dbReference>
<feature type="transmembrane region" description="Helical" evidence="6">
    <location>
        <begin position="44"/>
        <end position="64"/>
    </location>
</feature>
<evidence type="ECO:0000313" key="9">
    <source>
        <dbReference type="Proteomes" id="UP000245207"/>
    </source>
</evidence>
<keyword evidence="4 6" id="KW-1133">Transmembrane helix</keyword>
<keyword evidence="5 6" id="KW-0472">Membrane</keyword>
<feature type="domain" description="Fatty acid hydroxylase" evidence="7">
    <location>
        <begin position="131"/>
        <end position="260"/>
    </location>
</feature>
<reference evidence="8 9" key="1">
    <citation type="journal article" date="2018" name="Mol. Plant">
        <title>The genome of Artemisia annua provides insight into the evolution of Asteraceae family and artemisinin biosynthesis.</title>
        <authorList>
            <person name="Shen Q."/>
            <person name="Zhang L."/>
            <person name="Liao Z."/>
            <person name="Wang S."/>
            <person name="Yan T."/>
            <person name="Shi P."/>
            <person name="Liu M."/>
            <person name="Fu X."/>
            <person name="Pan Q."/>
            <person name="Wang Y."/>
            <person name="Lv Z."/>
            <person name="Lu X."/>
            <person name="Zhang F."/>
            <person name="Jiang W."/>
            <person name="Ma Y."/>
            <person name="Chen M."/>
            <person name="Hao X."/>
            <person name="Li L."/>
            <person name="Tang Y."/>
            <person name="Lv G."/>
            <person name="Zhou Y."/>
            <person name="Sun X."/>
            <person name="Brodelius P.E."/>
            <person name="Rose J.K.C."/>
            <person name="Tang K."/>
        </authorList>
    </citation>
    <scope>NUCLEOTIDE SEQUENCE [LARGE SCALE GENOMIC DNA]</scope>
    <source>
        <strain evidence="9">cv. Huhao1</strain>
        <tissue evidence="8">Leaf</tissue>
    </source>
</reference>
<keyword evidence="3 6" id="KW-0812">Transmembrane</keyword>
<dbReference type="GO" id="GO:0016020">
    <property type="term" value="C:membrane"/>
    <property type="evidence" value="ECO:0007669"/>
    <property type="project" value="UniProtKB-SubCell"/>
</dbReference>